<evidence type="ECO:0000256" key="4">
    <source>
        <dbReference type="ARBA" id="ARBA00022737"/>
    </source>
</evidence>
<dbReference type="SUPFAM" id="SSF54862">
    <property type="entry name" value="4Fe-4S ferredoxins"/>
    <property type="match status" value="1"/>
</dbReference>
<dbReference type="PROSITE" id="PS51379">
    <property type="entry name" value="4FE4S_FER_2"/>
    <property type="match status" value="1"/>
</dbReference>
<dbReference type="InterPro" id="IPR017896">
    <property type="entry name" value="4Fe4S_Fe-S-bd"/>
</dbReference>
<dbReference type="EMBL" id="CP001197">
    <property type="protein sequence ID" value="ACL09473.1"/>
    <property type="molecule type" value="Genomic_DNA"/>
</dbReference>
<keyword evidence="3" id="KW-0479">Metal-binding</keyword>
<evidence type="ECO:0000256" key="5">
    <source>
        <dbReference type="ARBA" id="ARBA00023004"/>
    </source>
</evidence>
<organism evidence="8">
    <name type="scientific">Nitratidesulfovibrio vulgaris (strain DSM 19637 / Miyazaki F)</name>
    <name type="common">Desulfovibrio vulgaris</name>
    <dbReference type="NCBI Taxonomy" id="883"/>
    <lineage>
        <taxon>Bacteria</taxon>
        <taxon>Pseudomonadati</taxon>
        <taxon>Thermodesulfobacteriota</taxon>
        <taxon>Desulfovibrionia</taxon>
        <taxon>Desulfovibrionales</taxon>
        <taxon>Desulfovibrionaceae</taxon>
        <taxon>Nitratidesulfovibrio</taxon>
    </lineage>
</organism>
<protein>
    <submittedName>
        <fullName evidence="8">Formate dehydrogenase beta subunit</fullName>
    </submittedName>
</protein>
<dbReference type="Gene3D" id="3.30.70.20">
    <property type="match status" value="2"/>
</dbReference>
<feature type="domain" description="4Fe-4S ferredoxin-type" evidence="7">
    <location>
        <begin position="7"/>
        <end position="37"/>
    </location>
</feature>
<reference evidence="8" key="1">
    <citation type="submission" date="2008-10" db="EMBL/GenBank/DDBJ databases">
        <title>Complete sequence of Desulfovibrio vulgaris str. 'Miyazaki F'.</title>
        <authorList>
            <person name="Lucas S."/>
            <person name="Copeland A."/>
            <person name="Lapidus A."/>
            <person name="Glavina del Rio T."/>
            <person name="Dalin E."/>
            <person name="Tice H."/>
            <person name="Bruce D."/>
            <person name="Goodwin L."/>
            <person name="Pitluck S."/>
            <person name="Sims D."/>
            <person name="Brettin T."/>
            <person name="Detter J.C."/>
            <person name="Han C."/>
            <person name="Larimer F."/>
            <person name="Land M."/>
            <person name="Hauser L."/>
            <person name="Kyrpides N."/>
            <person name="Mikhailova N."/>
            <person name="Hazen T.C."/>
            <person name="Richardson P."/>
        </authorList>
    </citation>
    <scope>NUCLEOTIDE SEQUENCE</scope>
    <source>
        <strain evidence="8">Miyazaki F</strain>
    </source>
</reference>
<proteinExistence type="predicted"/>
<dbReference type="CDD" id="cd10559">
    <property type="entry name" value="W-FDH"/>
    <property type="match status" value="1"/>
</dbReference>
<dbReference type="eggNOG" id="COG0437">
    <property type="taxonomic scope" value="Bacteria"/>
</dbReference>
<evidence type="ECO:0000256" key="2">
    <source>
        <dbReference type="ARBA" id="ARBA00022485"/>
    </source>
</evidence>
<keyword evidence="2" id="KW-0004">4Fe-4S</keyword>
<dbReference type="GO" id="GO:0051539">
    <property type="term" value="F:4 iron, 4 sulfur cluster binding"/>
    <property type="evidence" value="ECO:0007669"/>
    <property type="project" value="UniProtKB-KW"/>
</dbReference>
<dbReference type="KEGG" id="dvm:DvMF_2534"/>
<dbReference type="InterPro" id="IPR051555">
    <property type="entry name" value="FDH_Electron_Transfer_Unit"/>
</dbReference>
<keyword evidence="4" id="KW-0677">Repeat</keyword>
<gene>
    <name evidence="8" type="ordered locus">DvMF_2534</name>
</gene>
<evidence type="ECO:0000256" key="6">
    <source>
        <dbReference type="ARBA" id="ARBA00023014"/>
    </source>
</evidence>
<dbReference type="AlphaFoldDB" id="B8DQZ5"/>
<sequence length="250" mass="28190">MSENKGKTFFIDQTRCTACRGCQAACKQWKKLAADETVNTGSYQNPPDLNGHTFKLVRFNEVEVDSKLKWVFFPEQCRHCLEPPCKMMADAFIPGAIIQDEATGAVLYTEKTKELDYQTIREACPYDIPRKEESTGLLTKCNMCIDRVRAGMLPACVKTCPTFTMHFGDRDEMLAMARARLAEVQKKSPAALLADSDLVRVLYLCEVHPSHYHHHMVADAASGAHREFAQDRIGPFSRRALLAMRPLRTG</sequence>
<accession>B8DQZ5</accession>
<comment type="subcellular location">
    <subcellularLocation>
        <location evidence="1">Cell envelope</location>
    </subcellularLocation>
</comment>
<dbReference type="GO" id="GO:0030313">
    <property type="term" value="C:cell envelope"/>
    <property type="evidence" value="ECO:0007669"/>
    <property type="project" value="UniProtKB-SubCell"/>
</dbReference>
<dbReference type="Pfam" id="PF13247">
    <property type="entry name" value="Fer4_11"/>
    <property type="match status" value="1"/>
</dbReference>
<evidence type="ECO:0000313" key="8">
    <source>
        <dbReference type="EMBL" id="ACL09473.1"/>
    </source>
</evidence>
<dbReference type="STRING" id="883.DvMF_2534"/>
<dbReference type="GO" id="GO:0046872">
    <property type="term" value="F:metal ion binding"/>
    <property type="evidence" value="ECO:0007669"/>
    <property type="project" value="UniProtKB-KW"/>
</dbReference>
<evidence type="ECO:0000256" key="3">
    <source>
        <dbReference type="ARBA" id="ARBA00022723"/>
    </source>
</evidence>
<dbReference type="PANTHER" id="PTHR43545:SF4">
    <property type="entry name" value="IRON-SULFUR PROTEIN"/>
    <property type="match status" value="1"/>
</dbReference>
<evidence type="ECO:0000256" key="1">
    <source>
        <dbReference type="ARBA" id="ARBA00004196"/>
    </source>
</evidence>
<dbReference type="HOGENOM" id="CLU_043374_0_3_7"/>
<name>B8DQZ5_NITV9</name>
<evidence type="ECO:0000259" key="7">
    <source>
        <dbReference type="PROSITE" id="PS51379"/>
    </source>
</evidence>
<dbReference type="PANTHER" id="PTHR43545">
    <property type="entry name" value="FORMATE DEHYDROGENASE, NITRATE-INDUCIBLE, IRON-SULFUR SUBUNIT"/>
    <property type="match status" value="1"/>
</dbReference>
<dbReference type="OrthoDB" id="9789030at2"/>
<keyword evidence="5" id="KW-0408">Iron</keyword>
<keyword evidence="6" id="KW-0411">Iron-sulfur</keyword>